<feature type="signal peptide" evidence="1">
    <location>
        <begin position="1"/>
        <end position="25"/>
    </location>
</feature>
<organism evidence="2 3">
    <name type="scientific">Litoreibacter roseus</name>
    <dbReference type="NCBI Taxonomy" id="2601869"/>
    <lineage>
        <taxon>Bacteria</taxon>
        <taxon>Pseudomonadati</taxon>
        <taxon>Pseudomonadota</taxon>
        <taxon>Alphaproteobacteria</taxon>
        <taxon>Rhodobacterales</taxon>
        <taxon>Roseobacteraceae</taxon>
        <taxon>Litoreibacter</taxon>
    </lineage>
</organism>
<gene>
    <name evidence="2" type="ORF">KIN_09060</name>
</gene>
<evidence type="ECO:0000313" key="2">
    <source>
        <dbReference type="EMBL" id="GFE63832.1"/>
    </source>
</evidence>
<protein>
    <submittedName>
        <fullName evidence="2">Uncharacterized protein</fullName>
    </submittedName>
</protein>
<keyword evidence="3" id="KW-1185">Reference proteome</keyword>
<accession>A0A6N6JF44</accession>
<proteinExistence type="predicted"/>
<evidence type="ECO:0000313" key="3">
    <source>
        <dbReference type="Proteomes" id="UP000436822"/>
    </source>
</evidence>
<keyword evidence="1" id="KW-0732">Signal</keyword>
<dbReference type="EMBL" id="BLJE01000001">
    <property type="protein sequence ID" value="GFE63832.1"/>
    <property type="molecule type" value="Genomic_DNA"/>
</dbReference>
<sequence>MLKQYLFVTASAVMLLFATTFFSQSTPRHCSDILDAPPFLKILDRNEGPGFGEISSDRLGKLLLGAECDEGSLVAFFTRFGWEFSGQSEISGES</sequence>
<comment type="caution">
    <text evidence="2">The sequence shown here is derived from an EMBL/GenBank/DDBJ whole genome shotgun (WGS) entry which is preliminary data.</text>
</comment>
<reference evidence="2 3" key="1">
    <citation type="submission" date="2019-12" db="EMBL/GenBank/DDBJ databases">
        <title>Litoreibacter badius sp. nov., a novel bacteriochlorophyll a-containing bacterium in the genus Litoreibacter.</title>
        <authorList>
            <person name="Kanamuro M."/>
            <person name="Takabe Y."/>
            <person name="Mori K."/>
            <person name="Takaichi S."/>
            <person name="Hanada S."/>
        </authorList>
    </citation>
    <scope>NUCLEOTIDE SEQUENCE [LARGE SCALE GENOMIC DNA]</scope>
    <source>
        <strain evidence="2 3">K6</strain>
    </source>
</reference>
<feature type="chain" id="PRO_5026847991" evidence="1">
    <location>
        <begin position="26"/>
        <end position="94"/>
    </location>
</feature>
<name>A0A6N6JF44_9RHOB</name>
<dbReference type="AlphaFoldDB" id="A0A6N6JF44"/>
<evidence type="ECO:0000256" key="1">
    <source>
        <dbReference type="SAM" id="SignalP"/>
    </source>
</evidence>
<dbReference type="Proteomes" id="UP000436822">
    <property type="component" value="Unassembled WGS sequence"/>
</dbReference>